<organism evidence="9 11">
    <name type="scientific">Thermodesulfobacterium geofontis</name>
    <dbReference type="NCBI Taxonomy" id="1295609"/>
    <lineage>
        <taxon>Bacteria</taxon>
        <taxon>Pseudomonadati</taxon>
        <taxon>Thermodesulfobacteriota</taxon>
        <taxon>Thermodesulfobacteria</taxon>
        <taxon>Thermodesulfobacteriales</taxon>
        <taxon>Thermodesulfobacteriaceae</taxon>
        <taxon>Thermodesulfobacterium</taxon>
    </lineage>
</organism>
<evidence type="ECO:0000259" key="7">
    <source>
        <dbReference type="PROSITE" id="PS51918"/>
    </source>
</evidence>
<dbReference type="SMART" id="SM00729">
    <property type="entry name" value="Elp3"/>
    <property type="match status" value="1"/>
</dbReference>
<protein>
    <submittedName>
        <fullName evidence="9">Anaerobic ribonucleoside-triphosphate reductase activating protein</fullName>
    </submittedName>
</protein>
<accession>A0A2N7Q632</accession>
<dbReference type="SUPFAM" id="SSF102114">
    <property type="entry name" value="Radical SAM enzymes"/>
    <property type="match status" value="1"/>
</dbReference>
<evidence type="ECO:0000256" key="5">
    <source>
        <dbReference type="ARBA" id="ARBA00023004"/>
    </source>
</evidence>
<keyword evidence="3" id="KW-0949">S-adenosyl-L-methionine</keyword>
<evidence type="ECO:0000313" key="10">
    <source>
        <dbReference type="Proteomes" id="UP000235460"/>
    </source>
</evidence>
<keyword evidence="5" id="KW-0408">Iron</keyword>
<feature type="domain" description="Radical SAM core" evidence="7">
    <location>
        <begin position="12"/>
        <end position="229"/>
    </location>
</feature>
<keyword evidence="4" id="KW-0479">Metal-binding</keyword>
<dbReference type="InterPro" id="IPR012840">
    <property type="entry name" value="NrdG2"/>
</dbReference>
<dbReference type="EMBL" id="PNIK01000017">
    <property type="protein sequence ID" value="PMP68684.1"/>
    <property type="molecule type" value="Genomic_DNA"/>
</dbReference>
<dbReference type="EMBL" id="PNJD01000460">
    <property type="protein sequence ID" value="PMP93516.1"/>
    <property type="molecule type" value="Genomic_DNA"/>
</dbReference>
<evidence type="ECO:0000313" key="11">
    <source>
        <dbReference type="Proteomes" id="UP000235619"/>
    </source>
</evidence>
<dbReference type="SFLD" id="SFLDG01094">
    <property type="entry name" value="Uncharacterised_Radical_SAM_Su"/>
    <property type="match status" value="1"/>
</dbReference>
<evidence type="ECO:0000313" key="9">
    <source>
        <dbReference type="EMBL" id="PMP93516.1"/>
    </source>
</evidence>
<dbReference type="Proteomes" id="UP000235460">
    <property type="component" value="Unassembled WGS sequence"/>
</dbReference>
<sequence length="230" mass="26946">MIKGFRGTSLIDYPGKIAGVIYTYGCNFRCPYCYNIELVLPEEYNKLEDIPEEFILQELSRRKNFIKGVVITGGEPTLWGKRLINFIEKIYYELGLSVKLDTNGSNPDLIKVLFEMELLDFLALDFKTSPQRYSEIGGDFKKVAKTFEIAESKPEKVEIRITFYPPLVSQKDLEDMLPYLRNFKFIAFQKYVPGKTLERKEVPLYSQDFYIWAKNLFKEKLPHAEIVERF</sequence>
<dbReference type="GO" id="GO:0051539">
    <property type="term" value="F:4 iron, 4 sulfur cluster binding"/>
    <property type="evidence" value="ECO:0007669"/>
    <property type="project" value="UniProtKB-KW"/>
</dbReference>
<comment type="caution">
    <text evidence="9">The sequence shown here is derived from an EMBL/GenBank/DDBJ whole genome shotgun (WGS) entry which is preliminary data.</text>
</comment>
<dbReference type="Pfam" id="PF04055">
    <property type="entry name" value="Radical_SAM"/>
    <property type="match status" value="1"/>
</dbReference>
<evidence type="ECO:0000256" key="1">
    <source>
        <dbReference type="ARBA" id="ARBA00001966"/>
    </source>
</evidence>
<evidence type="ECO:0000313" key="8">
    <source>
        <dbReference type="EMBL" id="PMP68684.1"/>
    </source>
</evidence>
<dbReference type="InterPro" id="IPR007197">
    <property type="entry name" value="rSAM"/>
</dbReference>
<dbReference type="PANTHER" id="PTHR30352:SF13">
    <property type="entry name" value="GLYCYL-RADICAL ENZYME ACTIVATING ENZYME YJJW-RELATED"/>
    <property type="match status" value="1"/>
</dbReference>
<dbReference type="InterPro" id="IPR013785">
    <property type="entry name" value="Aldolase_TIM"/>
</dbReference>
<comment type="cofactor">
    <cofactor evidence="1">
        <name>[4Fe-4S] cluster</name>
        <dbReference type="ChEBI" id="CHEBI:49883"/>
    </cofactor>
</comment>
<dbReference type="GO" id="GO:0046872">
    <property type="term" value="F:metal ion binding"/>
    <property type="evidence" value="ECO:0007669"/>
    <property type="project" value="UniProtKB-KW"/>
</dbReference>
<dbReference type="Gene3D" id="3.20.20.70">
    <property type="entry name" value="Aldolase class I"/>
    <property type="match status" value="1"/>
</dbReference>
<dbReference type="SFLD" id="SFLDG01067">
    <property type="entry name" value="SPASM/twitch_domain_containing"/>
    <property type="match status" value="1"/>
</dbReference>
<evidence type="ECO:0000256" key="2">
    <source>
        <dbReference type="ARBA" id="ARBA00022485"/>
    </source>
</evidence>
<dbReference type="AlphaFoldDB" id="A0A2N7Q632"/>
<dbReference type="InterPro" id="IPR058240">
    <property type="entry name" value="rSAM_sf"/>
</dbReference>
<evidence type="ECO:0000256" key="3">
    <source>
        <dbReference type="ARBA" id="ARBA00022691"/>
    </source>
</evidence>
<dbReference type="PANTHER" id="PTHR30352">
    <property type="entry name" value="PYRUVATE FORMATE-LYASE-ACTIVATING ENZYME"/>
    <property type="match status" value="1"/>
</dbReference>
<dbReference type="InterPro" id="IPR006638">
    <property type="entry name" value="Elp3/MiaA/NifB-like_rSAM"/>
</dbReference>
<name>A0A2N7Q632_9BACT</name>
<keyword evidence="6" id="KW-0411">Iron-sulfur</keyword>
<dbReference type="GO" id="GO:0003824">
    <property type="term" value="F:catalytic activity"/>
    <property type="evidence" value="ECO:0007669"/>
    <property type="project" value="InterPro"/>
</dbReference>
<dbReference type="InterPro" id="IPR034457">
    <property type="entry name" value="Organic_radical-activating"/>
</dbReference>
<dbReference type="PROSITE" id="PS51918">
    <property type="entry name" value="RADICAL_SAM"/>
    <property type="match status" value="1"/>
</dbReference>
<gene>
    <name evidence="9" type="ORF">C0169_07625</name>
    <name evidence="8" type="ORF">C0190_01235</name>
</gene>
<dbReference type="Proteomes" id="UP000235619">
    <property type="component" value="Unassembled WGS sequence"/>
</dbReference>
<keyword evidence="2" id="KW-0004">4Fe-4S</keyword>
<proteinExistence type="predicted"/>
<dbReference type="SFLD" id="SFLDS00029">
    <property type="entry name" value="Radical_SAM"/>
    <property type="match status" value="2"/>
</dbReference>
<reference evidence="10 11" key="1">
    <citation type="submission" date="2018-01" db="EMBL/GenBank/DDBJ databases">
        <title>Metagenomic assembled genomes from two thermal pools in the Uzon Caldera, Kamchatka, Russia.</title>
        <authorList>
            <person name="Wilkins L."/>
            <person name="Ettinger C."/>
        </authorList>
    </citation>
    <scope>NUCLEOTIDE SEQUENCE [LARGE SCALE GENOMIC DNA]</scope>
    <source>
        <strain evidence="9">ARK-04</strain>
        <strain evidence="8">ZAV-08</strain>
    </source>
</reference>
<dbReference type="CDD" id="cd01335">
    <property type="entry name" value="Radical_SAM"/>
    <property type="match status" value="1"/>
</dbReference>
<dbReference type="NCBIfam" id="TIGR02495">
    <property type="entry name" value="NrdG2"/>
    <property type="match status" value="1"/>
</dbReference>
<evidence type="ECO:0000256" key="6">
    <source>
        <dbReference type="ARBA" id="ARBA00023014"/>
    </source>
</evidence>
<evidence type="ECO:0000256" key="4">
    <source>
        <dbReference type="ARBA" id="ARBA00022723"/>
    </source>
</evidence>